<evidence type="ECO:0000256" key="3">
    <source>
        <dbReference type="ARBA" id="ARBA00022630"/>
    </source>
</evidence>
<comment type="caution">
    <text evidence="7">The sequence shown here is derived from an EMBL/GenBank/DDBJ whole genome shotgun (WGS) entry which is preliminary data.</text>
</comment>
<keyword evidence="3" id="KW-0285">Flavoprotein</keyword>
<evidence type="ECO:0000256" key="4">
    <source>
        <dbReference type="ARBA" id="ARBA00022827"/>
    </source>
</evidence>
<evidence type="ECO:0000256" key="5">
    <source>
        <dbReference type="ARBA" id="ARBA00022857"/>
    </source>
</evidence>
<dbReference type="PANTHER" id="PTHR43098:SF2">
    <property type="entry name" value="FAD-BINDING MONOOXYGENASE AUSB-RELATED"/>
    <property type="match status" value="1"/>
</dbReference>
<accession>A0A9X3PCC0</accession>
<sequence>MEESQSAPIDLEAIRERYKRERARRIRPDGARQYRSAAGEFGYYAKDPYTPFTAREPKTDRVDVLVIGAGFGGLLTGASLRKAGMESIRLMDEAGDVGGTWYWNRYPGVRCDVESYV</sequence>
<dbReference type="SUPFAM" id="SSF51905">
    <property type="entry name" value="FAD/NAD(P)-binding domain"/>
    <property type="match status" value="1"/>
</dbReference>
<protein>
    <submittedName>
        <fullName evidence="7">NAD(P)-binding protein</fullName>
    </submittedName>
</protein>
<dbReference type="EMBL" id="JAPZVP010000024">
    <property type="protein sequence ID" value="MDA1362497.1"/>
    <property type="molecule type" value="Genomic_DNA"/>
</dbReference>
<keyword evidence="5" id="KW-0521">NADP</keyword>
<evidence type="ECO:0000256" key="6">
    <source>
        <dbReference type="ARBA" id="ARBA00023002"/>
    </source>
</evidence>
<comment type="cofactor">
    <cofactor evidence="1">
        <name>FAD</name>
        <dbReference type="ChEBI" id="CHEBI:57692"/>
    </cofactor>
</comment>
<evidence type="ECO:0000313" key="8">
    <source>
        <dbReference type="Proteomes" id="UP001146067"/>
    </source>
</evidence>
<dbReference type="Proteomes" id="UP001146067">
    <property type="component" value="Unassembled WGS sequence"/>
</dbReference>
<comment type="similarity">
    <text evidence="2">Belongs to the FAD-binding monooxygenase family.</text>
</comment>
<dbReference type="AlphaFoldDB" id="A0A9X3PCC0"/>
<keyword evidence="8" id="KW-1185">Reference proteome</keyword>
<dbReference type="Gene3D" id="3.50.50.60">
    <property type="entry name" value="FAD/NAD(P)-binding domain"/>
    <property type="match status" value="1"/>
</dbReference>
<reference evidence="7" key="1">
    <citation type="submission" date="2022-12" db="EMBL/GenBank/DDBJ databases">
        <title>Gycomyces niveus sp.nov.,a novel actinomycete isolated from soil in Shouguan.</title>
        <authorList>
            <person name="Yang X."/>
        </authorList>
    </citation>
    <scope>NUCLEOTIDE SEQUENCE</scope>
    <source>
        <strain evidence="7">NEAU-A15</strain>
    </source>
</reference>
<gene>
    <name evidence="7" type="ORF">O1R50_22940</name>
</gene>
<keyword evidence="6" id="KW-0560">Oxidoreductase</keyword>
<dbReference type="InterPro" id="IPR050775">
    <property type="entry name" value="FAD-binding_Monooxygenases"/>
</dbReference>
<dbReference type="PANTHER" id="PTHR43098">
    <property type="entry name" value="L-ORNITHINE N(5)-MONOOXYGENASE-RELATED"/>
    <property type="match status" value="1"/>
</dbReference>
<evidence type="ECO:0000313" key="7">
    <source>
        <dbReference type="EMBL" id="MDA1362497.1"/>
    </source>
</evidence>
<proteinExistence type="inferred from homology"/>
<keyword evidence="4" id="KW-0274">FAD</keyword>
<dbReference type="InterPro" id="IPR036188">
    <property type="entry name" value="FAD/NAD-bd_sf"/>
</dbReference>
<evidence type="ECO:0000256" key="2">
    <source>
        <dbReference type="ARBA" id="ARBA00010139"/>
    </source>
</evidence>
<name>A0A9X3PCC0_9ACTN</name>
<evidence type="ECO:0000256" key="1">
    <source>
        <dbReference type="ARBA" id="ARBA00001974"/>
    </source>
</evidence>
<organism evidence="7 8">
    <name type="scientific">Glycomyces luteolus</name>
    <dbReference type="NCBI Taxonomy" id="2670330"/>
    <lineage>
        <taxon>Bacteria</taxon>
        <taxon>Bacillati</taxon>
        <taxon>Actinomycetota</taxon>
        <taxon>Actinomycetes</taxon>
        <taxon>Glycomycetales</taxon>
        <taxon>Glycomycetaceae</taxon>
        <taxon>Glycomyces</taxon>
    </lineage>
</organism>
<dbReference type="GO" id="GO:0016709">
    <property type="term" value="F:oxidoreductase activity, acting on paired donors, with incorporation or reduction of molecular oxygen, NAD(P)H as one donor, and incorporation of one atom of oxygen"/>
    <property type="evidence" value="ECO:0007669"/>
    <property type="project" value="UniProtKB-ARBA"/>
</dbReference>
<dbReference type="Pfam" id="PF13450">
    <property type="entry name" value="NAD_binding_8"/>
    <property type="match status" value="1"/>
</dbReference>